<dbReference type="SMART" id="SM00327">
    <property type="entry name" value="VWA"/>
    <property type="match status" value="1"/>
</dbReference>
<accession>A0ABP1D034</accession>
<dbReference type="Pfam" id="PF13519">
    <property type="entry name" value="VWA_2"/>
    <property type="match status" value="1"/>
</dbReference>
<reference evidence="4" key="1">
    <citation type="submission" date="2024-04" db="EMBL/GenBank/DDBJ databases">
        <authorList>
            <person name="Shaw F."/>
            <person name="Minotto A."/>
        </authorList>
    </citation>
    <scope>NUCLEOTIDE SEQUENCE [LARGE SCALE GENOMIC DNA]</scope>
</reference>
<proteinExistence type="predicted"/>
<dbReference type="EMBL" id="OZ037945">
    <property type="protein sequence ID" value="CAL1701266.1"/>
    <property type="molecule type" value="Genomic_DNA"/>
</dbReference>
<dbReference type="SUPFAM" id="SSF53300">
    <property type="entry name" value="vWA-like"/>
    <property type="match status" value="1"/>
</dbReference>
<dbReference type="PANTHER" id="PTHR22796">
    <property type="entry name" value="URG4-RELATED"/>
    <property type="match status" value="1"/>
</dbReference>
<evidence type="ECO:0000256" key="1">
    <source>
        <dbReference type="SAM" id="MobiDB-lite"/>
    </source>
</evidence>
<dbReference type="Pfam" id="PF02263">
    <property type="entry name" value="GBP"/>
    <property type="match status" value="1"/>
</dbReference>
<dbReference type="InterPro" id="IPR027417">
    <property type="entry name" value="P-loop_NTPase"/>
</dbReference>
<dbReference type="InterPro" id="IPR015894">
    <property type="entry name" value="Guanylate-bd_N"/>
</dbReference>
<dbReference type="PANTHER" id="PTHR22796:SF1">
    <property type="entry name" value="VWFA DOMAIN-CONTAINING PROTEIN"/>
    <property type="match status" value="1"/>
</dbReference>
<dbReference type="SUPFAM" id="SSF52540">
    <property type="entry name" value="P-loop containing nucleoside triphosphate hydrolases"/>
    <property type="match status" value="1"/>
</dbReference>
<dbReference type="Gene3D" id="3.40.50.410">
    <property type="entry name" value="von Willebrand factor, type A domain"/>
    <property type="match status" value="1"/>
</dbReference>
<evidence type="ECO:0000313" key="3">
    <source>
        <dbReference type="EMBL" id="CAL1701266.1"/>
    </source>
</evidence>
<gene>
    <name evidence="3" type="ORF">GFSPODELE1_LOCUS3505</name>
</gene>
<organism evidence="3 4">
    <name type="scientific">Somion occarium</name>
    <dbReference type="NCBI Taxonomy" id="3059160"/>
    <lineage>
        <taxon>Eukaryota</taxon>
        <taxon>Fungi</taxon>
        <taxon>Dikarya</taxon>
        <taxon>Basidiomycota</taxon>
        <taxon>Agaricomycotina</taxon>
        <taxon>Agaricomycetes</taxon>
        <taxon>Polyporales</taxon>
        <taxon>Cerrenaceae</taxon>
        <taxon>Somion</taxon>
    </lineage>
</organism>
<name>A0ABP1D034_9APHY</name>
<dbReference type="Proteomes" id="UP001497453">
    <property type="component" value="Chromosome 2"/>
</dbReference>
<dbReference type="CDD" id="cd00198">
    <property type="entry name" value="vWFA"/>
    <property type="match status" value="1"/>
</dbReference>
<feature type="compositionally biased region" description="Polar residues" evidence="1">
    <location>
        <begin position="191"/>
        <end position="203"/>
    </location>
</feature>
<dbReference type="PROSITE" id="PS50234">
    <property type="entry name" value="VWFA"/>
    <property type="match status" value="1"/>
</dbReference>
<evidence type="ECO:0000259" key="2">
    <source>
        <dbReference type="PROSITE" id="PS50234"/>
    </source>
</evidence>
<keyword evidence="4" id="KW-1185">Reference proteome</keyword>
<feature type="compositionally biased region" description="Basic and acidic residues" evidence="1">
    <location>
        <begin position="205"/>
        <end position="214"/>
    </location>
</feature>
<sequence>MEKKKNRISGDKTPSRWRSVKKFLNVTHTNKEGAKSSPLKPSAQTTILKADVAATPYKIDDMRIPTENSAHEVQMTEAVLEPMQEVIVDKGKGVEGRDVQQHLTTQHDEDSAMSDAFTSGNSNAPSHLHWENVQSTPGNALGQGSPFGVLTPESTSIDASFVVVNDTSLSAIDALSNNLLSLSEGMDIDEPSTNAMPDTSQSDIADGRGPDVDHALNQTNNNQVPNGTFDIAKSIKGMYRILDLVSEQGSGGLVDKIIISQESLGHFINAILPGAYASMTKVDFKALDSLSIKPLGIYGSRSEIVKFLQDIKAIDDNLADTLRHSRDDGRAGPGLRSGLYALRPHTGSIIYVIYWPEETTWNDDAISAVQRNRITFMRFLTKIADQIIALISDEDASKIVWRDTSHDTPVDADDDEIDRLFTFQVAKTNEQEENVSIRPGFTLDLPKSEEVQGLYGQNIEPVLVAPRLVPGETVTGLLDVQYIPSHHNTRTFRESYSSRRLEQFLERDSFILSESLSEEALQILLGKGLGNKRNQDAVSEFRNSRRVADEAFRAQIKAREDEIRQKLQDNNARLVRALQRALVKSVLMTFSNVDGKMLSEQYSDQNEDELEAFLDDLFALHSKIRDRLSEVCKDRMFHKIPKKAYTMKKEQLLMLERILVEKRDLPVDEQREIVESGLKEHSVNSQGVISKIGSAFGSAVTGWLPANPPSAFSAPHVDQHFTQDHLKMAKVDAAKFDDADFLARLPSIVDEYPVLAEGAADVAKLAQEHLMESIHKRTHDIARFAEDVQLRDCKQQIQNQVDTDRRNQERESRCKFLASVRDAYRDGTEGVVIIQDVRSAYRFHQESFQVSGIREDRLDASLKYRIRTFELTETDKHMLQLDQSFVPAPKLYAGSAFSFGMPLGRRLLHLQLLQDERCLLIMDCKEEIRIYLDRIDVIENAVLHDKWKKKLHRSKIGNDFILAFDETKRMLAICAMDKSSLNVFVADEKFTSLQALGSQVDLRIWYPESQTKLVHAAFLCGASEELVLVDDGGHIRVYSLTTQQFRPASLDILTLPVSIHSSPDGSCLFTTEADSEGTYLRAYHWSNFGSTNGISLELPDFPRDSSIMTSIGNRSKVHYIGLDSARGQCRSFVLDISRKVTEFTFQERGGQASRANTGKLTFCNSLIDCHSDVWTRFPVVPAVRRTTANSAFSSTPRSLTFVSRLAPTLFQSHFSDLIANFERVTRKPTERELSGIVIQGATYESFRESDSLALSSYTCGEWLVNLLCLIPIHIAVTRDNRFIPLKDGVWSLELERSLLGATVEQIVDSLSFGWYESIFQSYLASKPVRVVSSMGEQSVGKSFALNHLVDTSFAGSAMRTTEGVWMSVTPTDDALIVALDFEGVHSIERSAQEDSLLVLFNTAMSNLVLFRNNFALSRDITGLFQSFQSSSTVLDPAANPTLFKSTLVIIIKDVVDSDKKEITKEFSLKFQKIVELEQGSNFITKLHGGNLAIIPWPVIESRQFYNLFPALKKMLDKQQVTHSKAGIFLQTMKTLMAKLKVNDWGALDQNLSSHRAQQLMSLLPRALMYGATEIEPEIEPLRDFDTGLTIDKPDSAAKFYLADTKASVQLAEQEHSLASLVNTWDLFGQRFDLSEQDWVEGLSNFLDGLANDRIDHVQEWLQVNTARFKGDSPQFEDIRRLYDSLVISLRSNIRLCTMQCSECQLLCLHARHHEGEHDCRTTHHCSHACQYVDEHAGNLESCGLPAGHAGGHICDISAHLCGQPCRLIGRGGCLERCSKVANHTDDEHVCPASHECGEHCSLVDIRLSDGSLFSCPESCRRPSNEPHNTHVCENRSCPIRCQLCKRLCASPDHLHALDSNAIHLCGQDHPCPASCQSPGICRIETTPQSIEATFTGRHETFQYTKYTQASRRLPCVIAVPAGQTEHHGKHLHSLEKSAFHFCEARCEDCGYFCTLPLGHTQQEHETSHGSMSRTKWAIDGQDGTVLEVNGRKFGATDDGAPMLCSMVCRNMGRHVHIDYCRSENANACSGADLEHISARMVPNPERAKDFISHALHWRRTDPYSQEERTSFSKCDSMCGGPEHQADTTGSAQPSYCNLGLFHRPLPAGQGPPGGIGYISRDGHHFSCRNPAQMQQAFHVIFVIDRSGSMGISDRRPLANTPMTGRIAAQHNNRVGAVYSSLHGFWQARASAMNAGVGNALNRRDAYSVVLFDHAVYKSVDNDFTSTPEQLLAKVLAYGAGGGTNYTAAVKEAQAIMEKNWSTERIPVVIFLSDGECSIEDQTIRDLCRRSVALGRPLSFHTVAFGPSNAILRRMAQIASEVQATVPADPMHPTVASSYTEALDTIRLAETFLGLAESLRRPRGSLMRG</sequence>
<protein>
    <recommendedName>
        <fullName evidence="2">VWFA domain-containing protein</fullName>
    </recommendedName>
</protein>
<feature type="domain" description="VWFA" evidence="2">
    <location>
        <begin position="2138"/>
        <end position="2351"/>
    </location>
</feature>
<feature type="region of interest" description="Disordered" evidence="1">
    <location>
        <begin position="190"/>
        <end position="222"/>
    </location>
</feature>
<dbReference type="InterPro" id="IPR036465">
    <property type="entry name" value="vWFA_dom_sf"/>
</dbReference>
<evidence type="ECO:0000313" key="4">
    <source>
        <dbReference type="Proteomes" id="UP001497453"/>
    </source>
</evidence>
<dbReference type="InterPro" id="IPR002035">
    <property type="entry name" value="VWF_A"/>
</dbReference>
<dbReference type="Gene3D" id="3.40.50.300">
    <property type="entry name" value="P-loop containing nucleotide triphosphate hydrolases"/>
    <property type="match status" value="1"/>
</dbReference>